<evidence type="ECO:0000259" key="1">
    <source>
        <dbReference type="Pfam" id="PF13201"/>
    </source>
</evidence>
<evidence type="ECO:0000313" key="3">
    <source>
        <dbReference type="Proteomes" id="UP000679691"/>
    </source>
</evidence>
<reference evidence="2" key="1">
    <citation type="submission" date="2021-03" db="EMBL/GenBank/DDBJ databases">
        <authorList>
            <person name="Lu T."/>
            <person name="Wang Q."/>
            <person name="Han X."/>
        </authorList>
    </citation>
    <scope>NUCLEOTIDE SEQUENCE</scope>
    <source>
        <strain evidence="2">WQ 2009</strain>
    </source>
</reference>
<sequence>MKKVLIFFSMVLIMLINSCIKEPPPQHIQANILGITVDDPAYVQTNDVGSTYSLVFSEQVDATAVAPIFSLSPGATISPASGEPQDFSSPVTYTVRSESGNEREFTVQLIGNITLIFDFEDWVVTNPFAAEGRPDIEVPQMADPLWASTNYGVATGLGQINFGQYPSLDEYSTKPTQDSHSGNYAAQLTTIHGGSIIGVTRIPFIPGNLFRGNYAFSLSDPSGSLQFGIPHPSNLGIPIKFKGFYKYQPGEVFYGEGEVIDDNRIDEFNLYAVFFKVAKGELGAAEFLNGHSIRNEQHADYSKVVATAILPDNTAKDSYTAFDLDFEYLQEVDFEANDYKLTIVALSSKEGASYQVAPGSTLIIDDLEIVTDLFGN</sequence>
<dbReference type="EMBL" id="JAGKSB010000012">
    <property type="protein sequence ID" value="MBP3943994.1"/>
    <property type="molecule type" value="Genomic_DNA"/>
</dbReference>
<comment type="caution">
    <text evidence="2">The sequence shown here is derived from an EMBL/GenBank/DDBJ whole genome shotgun (WGS) entry which is preliminary data.</text>
</comment>
<proteinExistence type="predicted"/>
<dbReference type="Proteomes" id="UP000679691">
    <property type="component" value="Unassembled WGS sequence"/>
</dbReference>
<protein>
    <submittedName>
        <fullName evidence="2">PCMD domain-containing protein</fullName>
    </submittedName>
</protein>
<gene>
    <name evidence="2" type="ORF">J5U18_10555</name>
</gene>
<dbReference type="Gene3D" id="2.60.40.2340">
    <property type="match status" value="1"/>
</dbReference>
<dbReference type="InterPro" id="IPR038653">
    <property type="entry name" value="Put_CMD_sf"/>
</dbReference>
<accession>A0A8T4HB47</accession>
<dbReference type="InterPro" id="IPR025112">
    <property type="entry name" value="PCMD"/>
</dbReference>
<evidence type="ECO:0000313" key="2">
    <source>
        <dbReference type="EMBL" id="MBP3943994.1"/>
    </source>
</evidence>
<organism evidence="2 3">
    <name type="scientific">Rhinopithecimicrobium faecis</name>
    <dbReference type="NCBI Taxonomy" id="2820698"/>
    <lineage>
        <taxon>Bacteria</taxon>
        <taxon>Pseudomonadati</taxon>
        <taxon>Bacteroidota</taxon>
        <taxon>Sphingobacteriia</taxon>
        <taxon>Sphingobacteriales</taxon>
        <taxon>Sphingobacteriaceae</taxon>
        <taxon>Rhinopithecimicrobium</taxon>
    </lineage>
</organism>
<name>A0A8T4HB47_9SPHI</name>
<feature type="domain" description="Putative carbohydrate metabolism" evidence="1">
    <location>
        <begin position="134"/>
        <end position="370"/>
    </location>
</feature>
<dbReference type="Gene3D" id="2.60.120.890">
    <property type="entry name" value="BT2081, beta-jelly-roll domain"/>
    <property type="match status" value="1"/>
</dbReference>
<dbReference type="Pfam" id="PF13201">
    <property type="entry name" value="PCMD"/>
    <property type="match status" value="1"/>
</dbReference>
<dbReference type="AlphaFoldDB" id="A0A8T4HB47"/>
<keyword evidence="3" id="KW-1185">Reference proteome</keyword>